<dbReference type="InterPro" id="IPR036034">
    <property type="entry name" value="PDZ_sf"/>
</dbReference>
<feature type="compositionally biased region" description="Low complexity" evidence="1">
    <location>
        <begin position="1565"/>
        <end position="1577"/>
    </location>
</feature>
<dbReference type="PROSITE" id="PS50004">
    <property type="entry name" value="C2"/>
    <property type="match status" value="2"/>
</dbReference>
<evidence type="ECO:0000259" key="3">
    <source>
        <dbReference type="PROSITE" id="PS50106"/>
    </source>
</evidence>
<dbReference type="Gene3D" id="2.30.42.10">
    <property type="match status" value="1"/>
</dbReference>
<feature type="compositionally biased region" description="Polar residues" evidence="1">
    <location>
        <begin position="573"/>
        <end position="584"/>
    </location>
</feature>
<dbReference type="EMBL" id="HBJA01132042">
    <property type="protein sequence ID" value="CAE0834036.1"/>
    <property type="molecule type" value="Transcribed_RNA"/>
</dbReference>
<dbReference type="InterPro" id="IPR000008">
    <property type="entry name" value="C2_dom"/>
</dbReference>
<evidence type="ECO:0000313" key="4">
    <source>
        <dbReference type="EMBL" id="CAE0834035.1"/>
    </source>
</evidence>
<name>A0A6T2IMN8_9EUGL</name>
<dbReference type="Pfam" id="PF13180">
    <property type="entry name" value="PDZ_2"/>
    <property type="match status" value="1"/>
</dbReference>
<accession>A0A6T2IMN8</accession>
<feature type="domain" description="PDZ" evidence="3">
    <location>
        <begin position="1597"/>
        <end position="1684"/>
    </location>
</feature>
<dbReference type="PROSITE" id="PS50106">
    <property type="entry name" value="PDZ"/>
    <property type="match status" value="1"/>
</dbReference>
<dbReference type="InterPro" id="IPR001478">
    <property type="entry name" value="PDZ"/>
</dbReference>
<evidence type="ECO:0000259" key="2">
    <source>
        <dbReference type="PROSITE" id="PS50004"/>
    </source>
</evidence>
<feature type="region of interest" description="Disordered" evidence="1">
    <location>
        <begin position="87"/>
        <end position="130"/>
    </location>
</feature>
<protein>
    <submittedName>
        <fullName evidence="5">Uncharacterized protein</fullName>
    </submittedName>
</protein>
<gene>
    <name evidence="4" type="ORF">EGYM00163_LOCUS45334</name>
    <name evidence="5" type="ORF">EGYM00163_LOCUS45335</name>
</gene>
<feature type="domain" description="C2" evidence="2">
    <location>
        <begin position="1294"/>
        <end position="1407"/>
    </location>
</feature>
<feature type="compositionally biased region" description="Polar residues" evidence="1">
    <location>
        <begin position="1477"/>
        <end position="1488"/>
    </location>
</feature>
<evidence type="ECO:0000313" key="5">
    <source>
        <dbReference type="EMBL" id="CAE0834036.1"/>
    </source>
</evidence>
<evidence type="ECO:0000256" key="1">
    <source>
        <dbReference type="SAM" id="MobiDB-lite"/>
    </source>
</evidence>
<feature type="compositionally biased region" description="Low complexity" evidence="1">
    <location>
        <begin position="1439"/>
        <end position="1458"/>
    </location>
</feature>
<reference evidence="5" key="1">
    <citation type="submission" date="2021-01" db="EMBL/GenBank/DDBJ databases">
        <authorList>
            <person name="Corre E."/>
            <person name="Pelletier E."/>
            <person name="Niang G."/>
            <person name="Scheremetjew M."/>
            <person name="Finn R."/>
            <person name="Kale V."/>
            <person name="Holt S."/>
            <person name="Cochrane G."/>
            <person name="Meng A."/>
            <person name="Brown T."/>
            <person name="Cohen L."/>
        </authorList>
    </citation>
    <scope>NUCLEOTIDE SEQUENCE</scope>
    <source>
        <strain evidence="5">CCMP1594</strain>
    </source>
</reference>
<feature type="region of interest" description="Disordered" evidence="1">
    <location>
        <begin position="1551"/>
        <end position="1579"/>
    </location>
</feature>
<feature type="region of interest" description="Disordered" evidence="1">
    <location>
        <begin position="525"/>
        <end position="593"/>
    </location>
</feature>
<dbReference type="SUPFAM" id="SSF49562">
    <property type="entry name" value="C2 domain (Calcium/lipid-binding domain, CaLB)"/>
    <property type="match status" value="1"/>
</dbReference>
<dbReference type="SUPFAM" id="SSF50156">
    <property type="entry name" value="PDZ domain-like"/>
    <property type="match status" value="1"/>
</dbReference>
<dbReference type="SMART" id="SM00239">
    <property type="entry name" value="C2"/>
    <property type="match status" value="3"/>
</dbReference>
<organism evidence="5">
    <name type="scientific">Eutreptiella gymnastica</name>
    <dbReference type="NCBI Taxonomy" id="73025"/>
    <lineage>
        <taxon>Eukaryota</taxon>
        <taxon>Discoba</taxon>
        <taxon>Euglenozoa</taxon>
        <taxon>Euglenida</taxon>
        <taxon>Spirocuta</taxon>
        <taxon>Euglenophyceae</taxon>
        <taxon>Eutreptiales</taxon>
        <taxon>Eutreptiaceae</taxon>
        <taxon>Eutreptiella</taxon>
    </lineage>
</organism>
<feature type="region of interest" description="Disordered" evidence="1">
    <location>
        <begin position="1695"/>
        <end position="1806"/>
    </location>
</feature>
<dbReference type="EMBL" id="HBJA01132041">
    <property type="protein sequence ID" value="CAE0834035.1"/>
    <property type="molecule type" value="Transcribed_RNA"/>
</dbReference>
<dbReference type="SMART" id="SM00228">
    <property type="entry name" value="PDZ"/>
    <property type="match status" value="1"/>
</dbReference>
<dbReference type="Pfam" id="PF00168">
    <property type="entry name" value="C2"/>
    <property type="match status" value="3"/>
</dbReference>
<feature type="region of interest" description="Disordered" evidence="1">
    <location>
        <begin position="1436"/>
        <end position="1512"/>
    </location>
</feature>
<sequence length="1806" mass="194885">MADGVWEHQRSFIRTRWGQRLLKGDPPAWVTADGQETTPITRGYQKVISAETDSEGWMYAADFQAAQWSPEWSRHLFVRRRNWVPVDKGPASAREPRPAPLSARDPPLTARPACRKSTLPATPRDEPVHVPNLGDMPYLIATTDKTATVVSSYTVSDQTESTCTLSATSSSASSQSLAGSVLRVPRAESPGPGSRLGSMVFNEDELLTIPSSSLGSFNLARPSLLPKEKGQVPAAVATYDPNGSLRYDPNGSLRYSMGSVPRTFGFNLEATHFLLDGSDTAAADDLEGILQNHADTVEKSQLSQLSEIEMEGSHAAQAVSAAGVHVPTLSAGLHMRTAGETLHEPTLSDSDMRAALAIEVEEMTEINSAREQKRDAELTCVAMSAIRGHHIQSPEEHGLQPTTAAPRGCPTSPALRGFPASPALQNRTCSQLSATVYYMEGVRDNDVPDTVFTMDAFTRAQKYPSERMESENRTQNEDALWLDQQASLMSMGSDTIRAIDIPTVVSNDSNNNDNSDLLRVETVHSFPPSARGTASDRLDSPRSSVDRSGINSSGPFLTLDTEPALSDEEGSMYTAQSDLWTSPSKPGVHPPQPSQVAVEVPTVIPHLLVLRVLQASPLPRAAAYVVQAQLGLRGGWSQTSPAADATWCQDLVLCETGQSHTDLHLCVYAIDETADPLALPQQRLVGVCEPVPQSALASLTSLQLPLRDVQGAALPDDPCLSLIVARGQLTVDQEVEPKEQPEFVFQDPVKPCLPDLAELGILPGASVAREPITRVSSNVSCPQTQAASAHGPPRIEVTVVSAENLFTTEDLAARPPEALEVCVALGLPAVSRGWYRTAARGGNYPAWGQPVALPVLDAQNLGVLEVQLHTVKEARFLGQALVPLHGLQQDTVTTFKVKMGVVAESGTLLAVLGPAPRELYLKICPRHFDTEDINNPPNANYSHGWTYDAEQQHSLLRQYADSCAPPSHGPPLQQRDYLKGDSPCILQLLVQGACDLDDAVRGHQVFLQLQVGDTDMETQMADAGSSCLWNEEFLVELGIRDTPTVNITCFWQHNESEELEVLGCGTLDVAKLPWHKGDQVEYNVRILSHGQLVATIALVLNQRPAGAIQWLLWMQDECMLLLRECDRACQLGISLEAEERQQLVRHLEAACRTTTSAEEQQEWELLHQQLAGWKQQLQLLLQMMCTVRIKMVKTCRLYLLGDCYLILELGGQKFTTSARCPTSQGIIMWTDECTLKNSGRYEGNAKILQEPLHVSLWYQGHHVGGDSVDLTQLHWRQQQPVTITLTDGSQIVLLLEALDFGLAPQIEDEEPTLELTVLRAVNLPCTGDKPQPHVVLNVPGCAPQQTASLQGCDPVWNKGFAFRLPKSSPVQCPAEAELQLYDQETKLGSLKVPLGNLIRDQPVVFRLGLRVVAKGVEMQDSHLHVRVCARGFGEALPPSARRSSAVRRSSSPCGSPCGSPYPPTLQATPERRIPASSVVSITHNSPWGSRSPYGSRAGTPTRLEQDATRHAAPPPTIQAATLTAEQAPCALLPAAPVCNQPIAEIPLSAAPETATSAHKPDHHAQAANSASAVEVASPRPLQAVRPAEASEPPVLADILSPRPAASASIGVMIAAKALEMEDGEACPQVVNVRASGPAEKAGMLPGDAIMAWNGTRLRSREDFAAMLKQAVAGHSVSLHILRGTQQLHLDVVPAASQGSGSHRHADDAAGSEGPATLSSARSPRYGTPLRKCSPQPSARHGMRSPQRSARHGMSSPQPSARHGMSSPQRSARHGIPKAQARTPRSFVKTTGAARAPAAALGDISNL</sequence>
<dbReference type="Gene3D" id="2.60.40.150">
    <property type="entry name" value="C2 domain"/>
    <property type="match status" value="1"/>
</dbReference>
<dbReference type="InterPro" id="IPR035892">
    <property type="entry name" value="C2_domain_sf"/>
</dbReference>
<feature type="domain" description="C2" evidence="2">
    <location>
        <begin position="967"/>
        <end position="1082"/>
    </location>
</feature>
<proteinExistence type="predicted"/>